<accession>A0AAU7BBE0</accession>
<dbReference type="EMBL" id="OR480786">
    <property type="protein sequence ID" value="XBE44906.1"/>
    <property type="molecule type" value="mRNA"/>
</dbReference>
<feature type="domain" description="Galectin" evidence="4">
    <location>
        <begin position="17"/>
        <end position="145"/>
    </location>
</feature>
<sequence length="145" mass="16129">MAGTPGYRIIYDPTLPFKAFMGTTFDNGRYLIACGRVSNGADRFKIDLMNGKTGNIAFHFNPRFNQGAIVRNTCIQNSWGTEELELESMPFGPGDNFEVEIRNEGPCFGVYSNGEKIINYNHRLSACEIDTLVIAGDVVMNSVQF</sequence>
<dbReference type="InterPro" id="IPR001079">
    <property type="entry name" value="Galectin_CRD"/>
</dbReference>
<dbReference type="GO" id="GO:0010628">
    <property type="term" value="P:positive regulation of gene expression"/>
    <property type="evidence" value="ECO:0007669"/>
    <property type="project" value="TreeGrafter"/>
</dbReference>
<reference evidence="5" key="1">
    <citation type="submission" date="2023-08" db="EMBL/GenBank/DDBJ databases">
        <title>Recurrent evolution of adhesive defence systems in amphibians by parallel shifts in gene expression.</title>
        <authorList>
            <person name="Zaman S."/>
            <person name="Roelants K."/>
        </authorList>
    </citation>
    <scope>NUCLEOTIDE SEQUENCE</scope>
</reference>
<dbReference type="PANTHER" id="PTHR11346:SF188">
    <property type="entry name" value="GALECTIN"/>
    <property type="match status" value="1"/>
</dbReference>
<dbReference type="GO" id="GO:0030246">
    <property type="term" value="F:carbohydrate binding"/>
    <property type="evidence" value="ECO:0007669"/>
    <property type="project" value="UniProtKB-UniRule"/>
</dbReference>
<dbReference type="GO" id="GO:0005634">
    <property type="term" value="C:nucleus"/>
    <property type="evidence" value="ECO:0007669"/>
    <property type="project" value="TreeGrafter"/>
</dbReference>
<dbReference type="SMART" id="SM00276">
    <property type="entry name" value="GLECT"/>
    <property type="match status" value="1"/>
</dbReference>
<dbReference type="AlphaFoldDB" id="A0AAU7BBE0"/>
<evidence type="ECO:0000313" key="5">
    <source>
        <dbReference type="EMBL" id="XBE44906.1"/>
    </source>
</evidence>
<dbReference type="PANTHER" id="PTHR11346">
    <property type="entry name" value="GALECTIN"/>
    <property type="match status" value="1"/>
</dbReference>
<dbReference type="CDD" id="cd00070">
    <property type="entry name" value="GLECT"/>
    <property type="match status" value="1"/>
</dbReference>
<dbReference type="Pfam" id="PF00337">
    <property type="entry name" value="Gal-bind_lectin"/>
    <property type="match status" value="1"/>
</dbReference>
<evidence type="ECO:0000259" key="4">
    <source>
        <dbReference type="PROSITE" id="PS51304"/>
    </source>
</evidence>
<keyword evidence="1 3" id="KW-0430">Lectin</keyword>
<dbReference type="InterPro" id="IPR044156">
    <property type="entry name" value="Galectin-like"/>
</dbReference>
<dbReference type="GO" id="GO:0005829">
    <property type="term" value="C:cytosol"/>
    <property type="evidence" value="ECO:0007669"/>
    <property type="project" value="TreeGrafter"/>
</dbReference>
<protein>
    <recommendedName>
        <fullName evidence="3">Galectin</fullName>
    </recommendedName>
</protein>
<dbReference type="SMART" id="SM00908">
    <property type="entry name" value="Gal-bind_lectin"/>
    <property type="match status" value="1"/>
</dbReference>
<evidence type="ECO:0000256" key="3">
    <source>
        <dbReference type="RuleBase" id="RU102079"/>
    </source>
</evidence>
<dbReference type="GO" id="GO:0016936">
    <property type="term" value="F:galactoside binding"/>
    <property type="evidence" value="ECO:0007669"/>
    <property type="project" value="TreeGrafter"/>
</dbReference>
<dbReference type="InterPro" id="IPR013320">
    <property type="entry name" value="ConA-like_dom_sf"/>
</dbReference>
<dbReference type="GO" id="GO:2000562">
    <property type="term" value="P:negative regulation of CD4-positive, alpha-beta T cell proliferation"/>
    <property type="evidence" value="ECO:0007669"/>
    <property type="project" value="TreeGrafter"/>
</dbReference>
<keyword evidence="2" id="KW-0677">Repeat</keyword>
<dbReference type="GO" id="GO:0032689">
    <property type="term" value="P:negative regulation of type II interferon production"/>
    <property type="evidence" value="ECO:0007669"/>
    <property type="project" value="TreeGrafter"/>
</dbReference>
<dbReference type="SUPFAM" id="SSF49899">
    <property type="entry name" value="Concanavalin A-like lectins/glucanases"/>
    <property type="match status" value="1"/>
</dbReference>
<name>A0AAU7BBE0_9NEOB</name>
<dbReference type="FunFam" id="2.60.120.200:FF:000124">
    <property type="entry name" value="Galectin-4"/>
    <property type="match status" value="1"/>
</dbReference>
<dbReference type="Gene3D" id="2.60.120.200">
    <property type="match status" value="1"/>
</dbReference>
<dbReference type="PROSITE" id="PS51304">
    <property type="entry name" value="GALECTIN"/>
    <property type="match status" value="1"/>
</dbReference>
<evidence type="ECO:0000256" key="2">
    <source>
        <dbReference type="ARBA" id="ARBA00022737"/>
    </source>
</evidence>
<proteinExistence type="evidence at transcript level"/>
<evidence type="ECO:0000256" key="1">
    <source>
        <dbReference type="ARBA" id="ARBA00022734"/>
    </source>
</evidence>
<organism evidence="5">
    <name type="scientific">Dyscophus guineti</name>
    <name type="common">Sambava tomato frog</name>
    <dbReference type="NCBI Taxonomy" id="111069"/>
    <lineage>
        <taxon>Eukaryota</taxon>
        <taxon>Metazoa</taxon>
        <taxon>Chordata</taxon>
        <taxon>Craniata</taxon>
        <taxon>Vertebrata</taxon>
        <taxon>Euteleostomi</taxon>
        <taxon>Amphibia</taxon>
        <taxon>Batrachia</taxon>
        <taxon>Anura</taxon>
        <taxon>Neobatrachia</taxon>
        <taxon>Microhyloidea</taxon>
        <taxon>Microhylidae</taxon>
        <taxon>Dyscophinae</taxon>
        <taxon>Dyscophus</taxon>
    </lineage>
</organism>